<comment type="caution">
    <text evidence="3">The sequence shown here is derived from an EMBL/GenBank/DDBJ whole genome shotgun (WGS) entry which is preliminary data.</text>
</comment>
<proteinExistence type="predicted"/>
<keyword evidence="2" id="KW-0812">Transmembrane</keyword>
<gene>
    <name evidence="3" type="ORF">AK812_SmicGene20353</name>
</gene>
<feature type="transmembrane region" description="Helical" evidence="2">
    <location>
        <begin position="112"/>
        <end position="129"/>
    </location>
</feature>
<name>A0A1Q9DQ86_SYMMI</name>
<feature type="transmembrane region" description="Helical" evidence="2">
    <location>
        <begin position="242"/>
        <end position="264"/>
    </location>
</feature>
<dbReference type="AlphaFoldDB" id="A0A1Q9DQ86"/>
<feature type="region of interest" description="Disordered" evidence="1">
    <location>
        <begin position="600"/>
        <end position="630"/>
    </location>
</feature>
<dbReference type="SUPFAM" id="SSF52200">
    <property type="entry name" value="Toll/Interleukin receptor TIR domain"/>
    <property type="match status" value="1"/>
</dbReference>
<evidence type="ECO:0000313" key="4">
    <source>
        <dbReference type="Proteomes" id="UP000186817"/>
    </source>
</evidence>
<dbReference type="EMBL" id="LSRX01000438">
    <property type="protein sequence ID" value="OLP97314.1"/>
    <property type="molecule type" value="Genomic_DNA"/>
</dbReference>
<evidence type="ECO:0000256" key="2">
    <source>
        <dbReference type="SAM" id="Phobius"/>
    </source>
</evidence>
<accession>A0A1Q9DQ86</accession>
<feature type="transmembrane region" description="Helical" evidence="2">
    <location>
        <begin position="397"/>
        <end position="420"/>
    </location>
</feature>
<reference evidence="3 4" key="1">
    <citation type="submission" date="2016-02" db="EMBL/GenBank/DDBJ databases">
        <title>Genome analysis of coral dinoflagellate symbionts highlights evolutionary adaptations to a symbiotic lifestyle.</title>
        <authorList>
            <person name="Aranda M."/>
            <person name="Li Y."/>
            <person name="Liew Y.J."/>
            <person name="Baumgarten S."/>
            <person name="Simakov O."/>
            <person name="Wilson M."/>
            <person name="Piel J."/>
            <person name="Ashoor H."/>
            <person name="Bougouffa S."/>
            <person name="Bajic V.B."/>
            <person name="Ryu T."/>
            <person name="Ravasi T."/>
            <person name="Bayer T."/>
            <person name="Micklem G."/>
            <person name="Kim H."/>
            <person name="Bhak J."/>
            <person name="Lajeunesse T.C."/>
            <person name="Voolstra C.R."/>
        </authorList>
    </citation>
    <scope>NUCLEOTIDE SEQUENCE [LARGE SCALE GENOMIC DNA]</scope>
    <source>
        <strain evidence="3 4">CCMP2467</strain>
    </source>
</reference>
<feature type="compositionally biased region" description="Polar residues" evidence="1">
    <location>
        <begin position="612"/>
        <end position="622"/>
    </location>
</feature>
<feature type="transmembrane region" description="Helical" evidence="2">
    <location>
        <begin position="212"/>
        <end position="236"/>
    </location>
</feature>
<protein>
    <submittedName>
        <fullName evidence="3">Uncharacterized protein</fullName>
    </submittedName>
</protein>
<feature type="region of interest" description="Disordered" evidence="1">
    <location>
        <begin position="489"/>
        <end position="537"/>
    </location>
</feature>
<evidence type="ECO:0000313" key="3">
    <source>
        <dbReference type="EMBL" id="OLP97314.1"/>
    </source>
</evidence>
<dbReference type="OrthoDB" id="423707at2759"/>
<keyword evidence="2" id="KW-0472">Membrane</keyword>
<keyword evidence="2" id="KW-1133">Transmembrane helix</keyword>
<feature type="transmembrane region" description="Helical" evidence="2">
    <location>
        <begin position="77"/>
        <end position="106"/>
    </location>
</feature>
<feature type="transmembrane region" description="Helical" evidence="2">
    <location>
        <begin position="432"/>
        <end position="450"/>
    </location>
</feature>
<evidence type="ECO:0000256" key="1">
    <source>
        <dbReference type="SAM" id="MobiDB-lite"/>
    </source>
</evidence>
<sequence>MVEIAIEELRFPSEKSEIPADLLRGVPLHSCLSGTGRHWCHPGSTWRPKTSSHRVTRYDVFFSHDWKSGRWSKHLSLLVAFNGVPAAIAGWASSLAMGLLAFLGILPKSYNVWMPVWGYTVSLAIFFFWQHVRKLFAGPTFAFIDSICIPQGDEVLKARCIRGLGTFLTRSEKLVVLWSPQYFRRLWCAYETGFFLREKGDVKKIQFVPVQIGRICACLFIGVLLFQGTMYAVVWGGREWDAMQATGIMAPAMVLQTILLFPVLQYTMTAMLKDLSQLPRQVSEFRVQDSECTCCTQQHVHPVTHAPTACDRELIYKSLRSTFGPSVEKMEEEAALDAFNGYVRFTLAHAINRSFRHHTMILRQALVTCATACGPWVSSNLARAGESTSSEDMLRWLAGFIYINLGLLCLMRIALLIGNFGVFRMEKYSQPVVVLSQVVMLTFSAAAILLPWPVAWVLSAAAAPAEACAVGAALGKLLAGVLKGRSLESERQRWQSPQGKGLRQQTPRSKQQEQEQELEQDLQQEQEQETQQEQELEPELDQDAMAKHLAERSELERQLCLWEEETLKLCERPLAAVFLSGDRRADASLAWARRVRESWEDLDSDTPAACQPRSTQNASNDQILKPDEYE</sequence>
<feature type="compositionally biased region" description="Acidic residues" evidence="1">
    <location>
        <begin position="514"/>
        <end position="537"/>
    </location>
</feature>
<keyword evidence="4" id="KW-1185">Reference proteome</keyword>
<dbReference type="InterPro" id="IPR035897">
    <property type="entry name" value="Toll_tir_struct_dom_sf"/>
</dbReference>
<organism evidence="3 4">
    <name type="scientific">Symbiodinium microadriaticum</name>
    <name type="common">Dinoflagellate</name>
    <name type="synonym">Zooxanthella microadriatica</name>
    <dbReference type="NCBI Taxonomy" id="2951"/>
    <lineage>
        <taxon>Eukaryota</taxon>
        <taxon>Sar</taxon>
        <taxon>Alveolata</taxon>
        <taxon>Dinophyceae</taxon>
        <taxon>Suessiales</taxon>
        <taxon>Symbiodiniaceae</taxon>
        <taxon>Symbiodinium</taxon>
    </lineage>
</organism>
<dbReference type="Proteomes" id="UP000186817">
    <property type="component" value="Unassembled WGS sequence"/>
</dbReference>
<feature type="compositionally biased region" description="Polar residues" evidence="1">
    <location>
        <begin position="494"/>
        <end position="509"/>
    </location>
</feature>